<comment type="caution">
    <text evidence="1">The sequence shown here is derived from an EMBL/GenBank/DDBJ whole genome shotgun (WGS) entry which is preliminary data.</text>
</comment>
<gene>
    <name evidence="1" type="ORF">FHX39_000774</name>
</gene>
<accession>A0A7W5JT29</accession>
<evidence type="ECO:0000313" key="2">
    <source>
        <dbReference type="Proteomes" id="UP000565572"/>
    </source>
</evidence>
<dbReference type="AlphaFoldDB" id="A0A7W5JT29"/>
<sequence length="238" mass="25205">MPLIAELLARRVRSAGSAPLVTYYDVDAGIRTELSGTTFANWVAKTSNLLTDELMLEPGASVELLVAARHPGHWMTLVWALACWQTGATLTLGRPDEAALVVCGPDYADVDPGTAELVACSLHPLGLGLEPPVPSGVVDYAAEVRVQPDVWNVNPVASDAPAWHDHERALDQTDLLLGGPVPAQRLLVRSGDPWATVRDAVVVPLRDGGSSVVLAGAADDERARQIGLTERVDAVVSD</sequence>
<dbReference type="NCBIfam" id="TIGR03089">
    <property type="entry name" value="TIGR03089 family protein"/>
    <property type="match status" value="1"/>
</dbReference>
<evidence type="ECO:0000313" key="1">
    <source>
        <dbReference type="EMBL" id="MBB3325830.1"/>
    </source>
</evidence>
<dbReference type="RefSeq" id="WP_183336872.1">
    <property type="nucleotide sequence ID" value="NZ_JACHZG010000001.1"/>
</dbReference>
<dbReference type="EMBL" id="JACHZG010000001">
    <property type="protein sequence ID" value="MBB3325830.1"/>
    <property type="molecule type" value="Genomic_DNA"/>
</dbReference>
<dbReference type="SUPFAM" id="SSF56801">
    <property type="entry name" value="Acetyl-CoA synthetase-like"/>
    <property type="match status" value="1"/>
</dbReference>
<dbReference type="InterPro" id="IPR017523">
    <property type="entry name" value="Rv3268"/>
</dbReference>
<organism evidence="1 2">
    <name type="scientific">Microlunatus antarcticus</name>
    <dbReference type="NCBI Taxonomy" id="53388"/>
    <lineage>
        <taxon>Bacteria</taxon>
        <taxon>Bacillati</taxon>
        <taxon>Actinomycetota</taxon>
        <taxon>Actinomycetes</taxon>
        <taxon>Propionibacteriales</taxon>
        <taxon>Propionibacteriaceae</taxon>
        <taxon>Microlunatus</taxon>
    </lineage>
</organism>
<protein>
    <submittedName>
        <fullName evidence="1">Uncharacterized protein (TIGR03089 family)</fullName>
    </submittedName>
</protein>
<keyword evidence="2" id="KW-1185">Reference proteome</keyword>
<proteinExistence type="predicted"/>
<name>A0A7W5JT29_9ACTN</name>
<dbReference type="Proteomes" id="UP000565572">
    <property type="component" value="Unassembled WGS sequence"/>
</dbReference>
<reference evidence="1 2" key="1">
    <citation type="submission" date="2020-08" db="EMBL/GenBank/DDBJ databases">
        <title>Sequencing the genomes of 1000 actinobacteria strains.</title>
        <authorList>
            <person name="Klenk H.-P."/>
        </authorList>
    </citation>
    <scope>NUCLEOTIDE SEQUENCE [LARGE SCALE GENOMIC DNA]</scope>
    <source>
        <strain evidence="1 2">DSM 11053</strain>
    </source>
</reference>